<dbReference type="InterPro" id="IPR035952">
    <property type="entry name" value="Rhomboid-like_sf"/>
</dbReference>
<name>A0A644X834_9ZZZZ</name>
<feature type="transmembrane region" description="Helical" evidence="8">
    <location>
        <begin position="24"/>
        <end position="41"/>
    </location>
</feature>
<feature type="transmembrane region" description="Helical" evidence="8">
    <location>
        <begin position="87"/>
        <end position="112"/>
    </location>
</feature>
<dbReference type="AlphaFoldDB" id="A0A644X834"/>
<feature type="transmembrane region" description="Helical" evidence="8">
    <location>
        <begin position="146"/>
        <end position="170"/>
    </location>
</feature>
<feature type="transmembrane region" description="Helical" evidence="8">
    <location>
        <begin position="119"/>
        <end position="140"/>
    </location>
</feature>
<feature type="transmembrane region" description="Helical" evidence="8">
    <location>
        <begin position="177"/>
        <end position="202"/>
    </location>
</feature>
<dbReference type="InterPro" id="IPR022764">
    <property type="entry name" value="Peptidase_S54_rhomboid_dom"/>
</dbReference>
<evidence type="ECO:0000256" key="4">
    <source>
        <dbReference type="ARBA" id="ARBA00022801"/>
    </source>
</evidence>
<evidence type="ECO:0000256" key="6">
    <source>
        <dbReference type="ARBA" id="ARBA00023136"/>
    </source>
</evidence>
<comment type="subcellular location">
    <subcellularLocation>
        <location evidence="1">Membrane</location>
        <topology evidence="1">Multi-pass membrane protein</topology>
    </subcellularLocation>
</comment>
<reference evidence="11" key="1">
    <citation type="submission" date="2019-08" db="EMBL/GenBank/DDBJ databases">
        <authorList>
            <person name="Kucharzyk K."/>
            <person name="Murdoch R.W."/>
            <person name="Higgins S."/>
            <person name="Loffler F."/>
        </authorList>
    </citation>
    <scope>NUCLEOTIDE SEQUENCE</scope>
</reference>
<evidence type="ECO:0000256" key="3">
    <source>
        <dbReference type="ARBA" id="ARBA00022692"/>
    </source>
</evidence>
<organism evidence="11">
    <name type="scientific">bioreactor metagenome</name>
    <dbReference type="NCBI Taxonomy" id="1076179"/>
    <lineage>
        <taxon>unclassified sequences</taxon>
        <taxon>metagenomes</taxon>
        <taxon>ecological metagenomes</taxon>
    </lineage>
</organism>
<feature type="domain" description="Peptidase S54 rhomboid" evidence="9">
    <location>
        <begin position="78"/>
        <end position="227"/>
    </location>
</feature>
<evidence type="ECO:0000256" key="5">
    <source>
        <dbReference type="ARBA" id="ARBA00022989"/>
    </source>
</evidence>
<keyword evidence="3 8" id="KW-0812">Transmembrane</keyword>
<evidence type="ECO:0000256" key="7">
    <source>
        <dbReference type="SAM" id="MobiDB-lite"/>
    </source>
</evidence>
<protein>
    <submittedName>
        <fullName evidence="11">Uncharacterized protein</fullName>
    </submittedName>
</protein>
<dbReference type="Pfam" id="PF01694">
    <property type="entry name" value="Rhomboid"/>
    <property type="match status" value="1"/>
</dbReference>
<dbReference type="InterPro" id="IPR046483">
    <property type="entry name" value="DUF6576"/>
</dbReference>
<dbReference type="PANTHER" id="PTHR43731:SF14">
    <property type="entry name" value="PRESENILIN-ASSOCIATED RHOMBOID-LIKE PROTEIN, MITOCHONDRIAL"/>
    <property type="match status" value="1"/>
</dbReference>
<feature type="transmembrane region" description="Helical" evidence="8">
    <location>
        <begin position="208"/>
        <end position="225"/>
    </location>
</feature>
<proteinExistence type="inferred from homology"/>
<evidence type="ECO:0000256" key="2">
    <source>
        <dbReference type="ARBA" id="ARBA00009045"/>
    </source>
</evidence>
<gene>
    <name evidence="11" type="ORF">SDC9_58329</name>
</gene>
<dbReference type="Gene3D" id="1.20.1540.10">
    <property type="entry name" value="Rhomboid-like"/>
    <property type="match status" value="1"/>
</dbReference>
<evidence type="ECO:0000256" key="1">
    <source>
        <dbReference type="ARBA" id="ARBA00004141"/>
    </source>
</evidence>
<dbReference type="SUPFAM" id="SSF144091">
    <property type="entry name" value="Rhomboid-like"/>
    <property type="match status" value="1"/>
</dbReference>
<accession>A0A644X834</accession>
<dbReference type="GO" id="GO:0016020">
    <property type="term" value="C:membrane"/>
    <property type="evidence" value="ECO:0007669"/>
    <property type="project" value="UniProtKB-SubCell"/>
</dbReference>
<keyword evidence="6 8" id="KW-0472">Membrane</keyword>
<evidence type="ECO:0000313" key="11">
    <source>
        <dbReference type="EMBL" id="MPM11978.1"/>
    </source>
</evidence>
<dbReference type="InterPro" id="IPR050925">
    <property type="entry name" value="Rhomboid_protease_S54"/>
</dbReference>
<dbReference type="GO" id="GO:0004252">
    <property type="term" value="F:serine-type endopeptidase activity"/>
    <property type="evidence" value="ECO:0007669"/>
    <property type="project" value="InterPro"/>
</dbReference>
<dbReference type="Pfam" id="PF20216">
    <property type="entry name" value="DUF6576"/>
    <property type="match status" value="1"/>
</dbReference>
<feature type="domain" description="DUF6576" evidence="10">
    <location>
        <begin position="262"/>
        <end position="303"/>
    </location>
</feature>
<evidence type="ECO:0000259" key="9">
    <source>
        <dbReference type="Pfam" id="PF01694"/>
    </source>
</evidence>
<sequence>MYYQQPQHGGFLNRFFSFLFSKQAVSRLILINTIVYVLVLLSSLNDFLFNIASTLPGGLSAVVYYLALPADLTQLAARPWTAVTTMFLHASFWHFLLNMMMLYFSGVIFMTVLNGRKMWTAYILGGLAGSLAFVAAYNFFPVFENIAPVSFAIGASAAVMAVLFTVAAFAPNMSLRLFLFGQIQIKYLALVFVLIDLLSITASNPGGHIAHLGGALFGIVYGISLRKRSSFRFNLFDRIGKSLKRKPKMKSRTNNNYRPETDEEYRNRRAAENEKVDAILDKISKGGYDSLTKDEKDFLFRHGRK</sequence>
<comment type="similarity">
    <text evidence="2">Belongs to the peptidase S54 family.</text>
</comment>
<keyword evidence="5 8" id="KW-1133">Transmembrane helix</keyword>
<feature type="region of interest" description="Disordered" evidence="7">
    <location>
        <begin position="246"/>
        <end position="269"/>
    </location>
</feature>
<comment type="caution">
    <text evidence="11">The sequence shown here is derived from an EMBL/GenBank/DDBJ whole genome shotgun (WGS) entry which is preliminary data.</text>
</comment>
<evidence type="ECO:0000256" key="8">
    <source>
        <dbReference type="SAM" id="Phobius"/>
    </source>
</evidence>
<dbReference type="PANTHER" id="PTHR43731">
    <property type="entry name" value="RHOMBOID PROTEASE"/>
    <property type="match status" value="1"/>
</dbReference>
<keyword evidence="4" id="KW-0378">Hydrolase</keyword>
<dbReference type="EMBL" id="VSSQ01001905">
    <property type="protein sequence ID" value="MPM11978.1"/>
    <property type="molecule type" value="Genomic_DNA"/>
</dbReference>
<feature type="transmembrane region" description="Helical" evidence="8">
    <location>
        <begin position="48"/>
        <end position="67"/>
    </location>
</feature>
<evidence type="ECO:0000259" key="10">
    <source>
        <dbReference type="Pfam" id="PF20216"/>
    </source>
</evidence>